<name>A0AAD0YKG4_CHRNA</name>
<evidence type="ECO:0000313" key="1">
    <source>
        <dbReference type="EMBL" id="AZA91447.1"/>
    </source>
</evidence>
<evidence type="ECO:0000313" key="2">
    <source>
        <dbReference type="Proteomes" id="UP000278288"/>
    </source>
</evidence>
<sequence length="168" mass="19040">MKNIFLYILLFSCVVISCGQDEESLQRIDQIMNIYMKSDTNPDLLNAKKSGSFTSYSVNDLLGDKDNSPVTTIPLRMRQDSVFYIEYIAGAKRKKFDSAGTTYYSKMAVTLNRTVNNTPQAVTTDILEIHYRNSPELFQVSEVLYNTKSVFSKEFGTPNSINNVTITK</sequence>
<gene>
    <name evidence="1" type="ORF">EG343_12780</name>
</gene>
<dbReference type="KEGG" id="cnk:EG343_12780"/>
<dbReference type="AlphaFoldDB" id="A0AAD0YKG4"/>
<protein>
    <submittedName>
        <fullName evidence="1">Uncharacterized protein</fullName>
    </submittedName>
</protein>
<keyword evidence="2" id="KW-1185">Reference proteome</keyword>
<organism evidence="1 2">
    <name type="scientific">Chryseobacterium nakagawai</name>
    <dbReference type="NCBI Taxonomy" id="1241982"/>
    <lineage>
        <taxon>Bacteria</taxon>
        <taxon>Pseudomonadati</taxon>
        <taxon>Bacteroidota</taxon>
        <taxon>Flavobacteriia</taxon>
        <taxon>Flavobacteriales</taxon>
        <taxon>Weeksellaceae</taxon>
        <taxon>Chryseobacterium group</taxon>
        <taxon>Chryseobacterium</taxon>
    </lineage>
</organism>
<proteinExistence type="predicted"/>
<dbReference type="RefSeq" id="WP_123858186.1">
    <property type="nucleotide sequence ID" value="NZ_CP033923.1"/>
</dbReference>
<dbReference type="EMBL" id="CP033923">
    <property type="protein sequence ID" value="AZA91447.1"/>
    <property type="molecule type" value="Genomic_DNA"/>
</dbReference>
<accession>A0AAD0YKG4</accession>
<dbReference type="Proteomes" id="UP000278288">
    <property type="component" value="Chromosome"/>
</dbReference>
<dbReference type="PROSITE" id="PS51257">
    <property type="entry name" value="PROKAR_LIPOPROTEIN"/>
    <property type="match status" value="1"/>
</dbReference>
<reference evidence="1 2" key="1">
    <citation type="submission" date="2018-11" db="EMBL/GenBank/DDBJ databases">
        <title>Proposal to divide the Flavobacteriaceae and reorganize its genera based on Amino Acid Identity values calculated from whole genome sequences.</title>
        <authorList>
            <person name="Nicholson A.C."/>
            <person name="Gulvik C.A."/>
            <person name="Whitney A.M."/>
            <person name="Humrighouse B.W."/>
            <person name="Bell M."/>
            <person name="Holmes B."/>
            <person name="Steigerwalt A.G."/>
            <person name="Villarma A."/>
            <person name="Sheth M."/>
            <person name="Batra D."/>
            <person name="Pryor J."/>
            <person name="Bernardet J.-F."/>
            <person name="Hugo C."/>
            <person name="Kampfer P."/>
            <person name="Newman J."/>
            <person name="McQuiston J.R."/>
        </authorList>
    </citation>
    <scope>NUCLEOTIDE SEQUENCE [LARGE SCALE GENOMIC DNA]</scope>
    <source>
        <strain evidence="1 2">G0041</strain>
    </source>
</reference>